<gene>
    <name evidence="3" type="ORF">HNR19_001278</name>
</gene>
<reference evidence="3 4" key="1">
    <citation type="submission" date="2020-07" db="EMBL/GenBank/DDBJ databases">
        <title>Sequencing the genomes of 1000 actinobacteria strains.</title>
        <authorList>
            <person name="Klenk H.-P."/>
        </authorList>
    </citation>
    <scope>NUCLEOTIDE SEQUENCE [LARGE SCALE GENOMIC DNA]</scope>
    <source>
        <strain evidence="3 4">DSM 103833</strain>
    </source>
</reference>
<evidence type="ECO:0000256" key="2">
    <source>
        <dbReference type="SAM" id="Phobius"/>
    </source>
</evidence>
<comment type="caution">
    <text evidence="3">The sequence shown here is derived from an EMBL/GenBank/DDBJ whole genome shotgun (WGS) entry which is preliminary data.</text>
</comment>
<sequence length="191" mass="19658">MNTPYGDGGGFTPYEPAGTAVSEEPAPAVPTRHTGRAVAIIIGIAIAVAGIGTGAVIAFVAVVGSDGDGGSEELFANDLEAGQCLIGAGLDLTNDDPVSDMEVVDCATSHDAEVLAANVLDREEAASYDMDREGQADEYCRDFFSPEQKALLRQDAYGLLALTELAEPETGDKVACLLVDADGDPLRGSHG</sequence>
<keyword evidence="2" id="KW-1133">Transmembrane helix</keyword>
<keyword evidence="4" id="KW-1185">Reference proteome</keyword>
<feature type="compositionally biased region" description="Gly residues" evidence="1">
    <location>
        <begin position="1"/>
        <end position="11"/>
    </location>
</feature>
<accession>A0A853BXD2</accession>
<organism evidence="3 4">
    <name type="scientific">Nocardioides thalensis</name>
    <dbReference type="NCBI Taxonomy" id="1914755"/>
    <lineage>
        <taxon>Bacteria</taxon>
        <taxon>Bacillati</taxon>
        <taxon>Actinomycetota</taxon>
        <taxon>Actinomycetes</taxon>
        <taxon>Propionibacteriales</taxon>
        <taxon>Nocardioidaceae</taxon>
        <taxon>Nocardioides</taxon>
    </lineage>
</organism>
<dbReference type="EMBL" id="JACCFP010000001">
    <property type="protein sequence ID" value="NYJ00580.1"/>
    <property type="molecule type" value="Genomic_DNA"/>
</dbReference>
<keyword evidence="2" id="KW-0472">Membrane</keyword>
<evidence type="ECO:0000256" key="1">
    <source>
        <dbReference type="SAM" id="MobiDB-lite"/>
    </source>
</evidence>
<dbReference type="AlphaFoldDB" id="A0A853BXD2"/>
<dbReference type="RefSeq" id="WP_179667149.1">
    <property type="nucleotide sequence ID" value="NZ_JACCFP010000001.1"/>
</dbReference>
<feature type="transmembrane region" description="Helical" evidence="2">
    <location>
        <begin position="37"/>
        <end position="63"/>
    </location>
</feature>
<evidence type="ECO:0000313" key="3">
    <source>
        <dbReference type="EMBL" id="NYJ00580.1"/>
    </source>
</evidence>
<protein>
    <recommendedName>
        <fullName evidence="5">Septum formation-related domain-containing protein</fullName>
    </recommendedName>
</protein>
<evidence type="ECO:0008006" key="5">
    <source>
        <dbReference type="Google" id="ProtNLM"/>
    </source>
</evidence>
<evidence type="ECO:0000313" key="4">
    <source>
        <dbReference type="Proteomes" id="UP000530424"/>
    </source>
</evidence>
<proteinExistence type="predicted"/>
<dbReference type="Proteomes" id="UP000530424">
    <property type="component" value="Unassembled WGS sequence"/>
</dbReference>
<name>A0A853BXD2_9ACTN</name>
<keyword evidence="2" id="KW-0812">Transmembrane</keyword>
<feature type="region of interest" description="Disordered" evidence="1">
    <location>
        <begin position="1"/>
        <end position="29"/>
    </location>
</feature>